<gene>
    <name evidence="9" type="ORF">SAMN04487928_12168</name>
</gene>
<evidence type="ECO:0000256" key="4">
    <source>
        <dbReference type="ARBA" id="ARBA00022475"/>
    </source>
</evidence>
<name>A0A1I5WB83_9FIRM</name>
<feature type="transmembrane region" description="Helical" evidence="8">
    <location>
        <begin position="121"/>
        <end position="142"/>
    </location>
</feature>
<keyword evidence="3" id="KW-0813">Transport</keyword>
<keyword evidence="5 8" id="KW-0812">Transmembrane</keyword>
<dbReference type="SUPFAM" id="SSF81345">
    <property type="entry name" value="ABC transporter involved in vitamin B12 uptake, BtuC"/>
    <property type="match status" value="1"/>
</dbReference>
<feature type="transmembrane region" description="Helical" evidence="8">
    <location>
        <begin position="154"/>
        <end position="174"/>
    </location>
</feature>
<evidence type="ECO:0000256" key="5">
    <source>
        <dbReference type="ARBA" id="ARBA00022692"/>
    </source>
</evidence>
<keyword evidence="4" id="KW-1003">Cell membrane</keyword>
<dbReference type="Pfam" id="PF01032">
    <property type="entry name" value="FecCD"/>
    <property type="match status" value="1"/>
</dbReference>
<reference evidence="10" key="1">
    <citation type="submission" date="2016-10" db="EMBL/GenBank/DDBJ databases">
        <authorList>
            <person name="Varghese N."/>
            <person name="Submissions S."/>
        </authorList>
    </citation>
    <scope>NUCLEOTIDE SEQUENCE [LARGE SCALE GENOMIC DNA]</scope>
    <source>
        <strain evidence="10">P18</strain>
    </source>
</reference>
<evidence type="ECO:0000256" key="3">
    <source>
        <dbReference type="ARBA" id="ARBA00022448"/>
    </source>
</evidence>
<evidence type="ECO:0000256" key="6">
    <source>
        <dbReference type="ARBA" id="ARBA00022989"/>
    </source>
</evidence>
<evidence type="ECO:0000313" key="10">
    <source>
        <dbReference type="Proteomes" id="UP000182624"/>
    </source>
</evidence>
<dbReference type="CDD" id="cd06550">
    <property type="entry name" value="TM_ABC_iron-siderophores_like"/>
    <property type="match status" value="1"/>
</dbReference>
<feature type="transmembrane region" description="Helical" evidence="8">
    <location>
        <begin position="55"/>
        <end position="84"/>
    </location>
</feature>
<feature type="transmembrane region" description="Helical" evidence="8">
    <location>
        <begin position="12"/>
        <end position="35"/>
    </location>
</feature>
<protein>
    <submittedName>
        <fullName evidence="9">Iron complex transport system permease protein</fullName>
    </submittedName>
</protein>
<sequence>MKQQKRYSNTKLIIGTIILIALVIAGAILSIVYGSKYVPVADIVSFFTGEETDKFIAAVIAARVPRTVFGLIAGGCLGVSGAMMQSITRNPIADPSILGVNTGASLMVVIGIAYLNISSGIGLIGLSFIGAMATAFFVYGIASIGYGGATSLKLALAGTAVSTALGAIVNTIMLPDSQVMKEFRFWQVGSISGGSWEDVKLLLPFFLAGLILSLLCSSPLNALSLGDEMAISLGVKVGQIRIVSAFAGVLLCASVTALAGPIGFVGLMLPHVIRQLFDNDMRIIVPLSAIGGAALLTISDVLGRLLGSPGELEVGIITAILGAPVFVSIVWMTKAKNI</sequence>
<comment type="subcellular location">
    <subcellularLocation>
        <location evidence="1">Cell membrane</location>
        <topology evidence="1">Multi-pass membrane protein</topology>
    </subcellularLocation>
</comment>
<dbReference type="PANTHER" id="PTHR30472:SF1">
    <property type="entry name" value="FE(3+) DICITRATE TRANSPORT SYSTEM PERMEASE PROTEIN FECC-RELATED"/>
    <property type="match status" value="1"/>
</dbReference>
<feature type="transmembrane region" description="Helical" evidence="8">
    <location>
        <begin position="201"/>
        <end position="223"/>
    </location>
</feature>
<keyword evidence="6 8" id="KW-1133">Transmembrane helix</keyword>
<dbReference type="GO" id="GO:0005886">
    <property type="term" value="C:plasma membrane"/>
    <property type="evidence" value="ECO:0007669"/>
    <property type="project" value="UniProtKB-SubCell"/>
</dbReference>
<keyword evidence="10" id="KW-1185">Reference proteome</keyword>
<evidence type="ECO:0000256" key="1">
    <source>
        <dbReference type="ARBA" id="ARBA00004651"/>
    </source>
</evidence>
<dbReference type="Proteomes" id="UP000182624">
    <property type="component" value="Unassembled WGS sequence"/>
</dbReference>
<dbReference type="FunFam" id="1.10.3470.10:FF:000001">
    <property type="entry name" value="Vitamin B12 ABC transporter permease BtuC"/>
    <property type="match status" value="1"/>
</dbReference>
<proteinExistence type="inferred from homology"/>
<evidence type="ECO:0000313" key="9">
    <source>
        <dbReference type="EMBL" id="SFQ16990.1"/>
    </source>
</evidence>
<dbReference type="InterPro" id="IPR000522">
    <property type="entry name" value="ABC_transptr_permease_BtuC"/>
</dbReference>
<comment type="similarity">
    <text evidence="2">Belongs to the binding-protein-dependent transport system permease family. FecCD subfamily.</text>
</comment>
<dbReference type="EMBL" id="FOXO01000021">
    <property type="protein sequence ID" value="SFQ16990.1"/>
    <property type="molecule type" value="Genomic_DNA"/>
</dbReference>
<keyword evidence="7 8" id="KW-0472">Membrane</keyword>
<dbReference type="PANTHER" id="PTHR30472">
    <property type="entry name" value="FERRIC ENTEROBACTIN TRANSPORT SYSTEM PERMEASE PROTEIN"/>
    <property type="match status" value="1"/>
</dbReference>
<organism evidence="9 10">
    <name type="scientific">Butyrivibrio proteoclasticus</name>
    <dbReference type="NCBI Taxonomy" id="43305"/>
    <lineage>
        <taxon>Bacteria</taxon>
        <taxon>Bacillati</taxon>
        <taxon>Bacillota</taxon>
        <taxon>Clostridia</taxon>
        <taxon>Lachnospirales</taxon>
        <taxon>Lachnospiraceae</taxon>
        <taxon>Butyrivibrio</taxon>
    </lineage>
</organism>
<evidence type="ECO:0000256" key="8">
    <source>
        <dbReference type="SAM" id="Phobius"/>
    </source>
</evidence>
<dbReference type="GO" id="GO:0033214">
    <property type="term" value="P:siderophore-iron import into cell"/>
    <property type="evidence" value="ECO:0007669"/>
    <property type="project" value="TreeGrafter"/>
</dbReference>
<dbReference type="AlphaFoldDB" id="A0A1I5WB83"/>
<dbReference type="OrthoDB" id="9792889at2"/>
<feature type="transmembrane region" description="Helical" evidence="8">
    <location>
        <begin position="96"/>
        <end position="115"/>
    </location>
</feature>
<feature type="transmembrane region" description="Helical" evidence="8">
    <location>
        <begin position="243"/>
        <end position="269"/>
    </location>
</feature>
<dbReference type="InterPro" id="IPR037294">
    <property type="entry name" value="ABC_BtuC-like"/>
</dbReference>
<dbReference type="GO" id="GO:0022857">
    <property type="term" value="F:transmembrane transporter activity"/>
    <property type="evidence" value="ECO:0007669"/>
    <property type="project" value="InterPro"/>
</dbReference>
<dbReference type="RefSeq" id="WP_074889766.1">
    <property type="nucleotide sequence ID" value="NZ_FOXO01000021.1"/>
</dbReference>
<feature type="transmembrane region" description="Helical" evidence="8">
    <location>
        <begin position="281"/>
        <end position="302"/>
    </location>
</feature>
<evidence type="ECO:0000256" key="7">
    <source>
        <dbReference type="ARBA" id="ARBA00023136"/>
    </source>
</evidence>
<feature type="transmembrane region" description="Helical" evidence="8">
    <location>
        <begin position="314"/>
        <end position="333"/>
    </location>
</feature>
<evidence type="ECO:0000256" key="2">
    <source>
        <dbReference type="ARBA" id="ARBA00007935"/>
    </source>
</evidence>
<dbReference type="Gene3D" id="1.10.3470.10">
    <property type="entry name" value="ABC transporter involved in vitamin B12 uptake, BtuC"/>
    <property type="match status" value="1"/>
</dbReference>
<accession>A0A1I5WB83</accession>